<dbReference type="Gene3D" id="3.30.40.10">
    <property type="entry name" value="Zinc/RING finger domain, C3HC4 (zinc finger)"/>
    <property type="match status" value="1"/>
</dbReference>
<evidence type="ECO:0000256" key="9">
    <source>
        <dbReference type="SAM" id="MobiDB-lite"/>
    </source>
</evidence>
<sequence length="1446" mass="159848">MAEMVEEAQMSPPSSVLGKFRALCPSFEIDSVNGLEDSEDSNDLFASDSVTFMDASYGRTTNSSNSALSPCHYESSSDGSPDIKEDIKPSTSSLPEGCDADANQSASSRVPVKSEPERHDDSNETDSGIASYVVVEFAEENDSGLTLATSPRFEQFSNTDGFRRDTNILRTAMLSESEGHRDNPPDGWIIESEVSQSPVNSTQNHEENRSDSPMVAVYRFPFHRERRISTSSSDEERLMVVRRRVRRRKRKILDSRSMVVQGRAKRRQPNDGPSAPDLQLDCLSSSSTDEVEFSEPEGSSRERYFPGAAGAEAATTSNADEVVVISDDDDNDVKFLGTGVAPESSRNDCTNASPTVVELSSGPDSDVEILEETPAAPSVSQIENRATGESDYEPPVGDNVTFSIYDEFDEFTAQFRTIPMNANEPSSARVTNARNVTDDVSGVLESVPIIQSDPADAMLRSRLESPLRFGALDLANGPHPDLMNPGPSNVVRDVVVDAVMAPSGGHEDPERMSVSVGCQFRVEASVRANMDPRLAASSSFHFEPVPPPAPPVPVLPPPSQQFTQQPVQFQSSSMSGPALQRMPHTMLELCLLPQRTIPTVVANPGMVVREREDQVAPSTSSCGAQSTEGPVPPVSVNSPSSGRRMRMYQRTRLMPLHQSTRVMPTSEGTTEGTTNPGFEVPVAHGQSSLPFAHSSRPPWRSSPSYRSFFRLGINEGSSTLVQNPSSRTVIERETSLRPRNLARMVEGEQVDPAPIRIVSDVSAAPVAPPPLPTQPPIPHTLFRHHTSSRGLPMLTWRGVIRPGRSGMSDPNAGVQDLTSQAGSSMVSTSSHSSSSSSRPLESWHRPVLQMYPTPSSASQFPRSTMSDAQYLYYPPTSDHVFHFLRNGLQMPFLPGLSPIQRGASVELIEKNSHPHSYKKITRSREGDEEEDKCTVCLSDFEEGEDVRRLPCLHLFHRNCVDQWLTQNKACPICRAMDKSGKRKREAKVSKIVELKDYKVDEIPPLLLSFEHDHSLEVPVETAEFSASKALINVAPKRKSALHEVPAKIKRTITCSNRDNPGITYTASVGDPTFDELNGIAYETERRFLVVRNKTTDTAELYELQNFKMAADLWKLPGVASKIDDDSGTENKLQRMAKLEGLTELTALDKLRLESELAVQEFGSKRAKAVVMQRKHGRQNKLADSDVQQMMDRIVEVGGKTEEEKTELMTEYLQDLFPPANREATDVTEVYKWEDVVGEGMLQKLEKCLPEDFFENTFTTKSVAEIEHRFRGMKKPPKKGTFERMLVAIKACDSVRKTEEGLKKRTSMLCACLFFDALLFMLNEKSTALKKVDMWPTWSNPDVQRELLKFFCEFSVGHNRRMGLTKTVSAETKILAYLIVTEFMMKSYTFSLSDFSKVSGVTIEKLTSVVNGCGGRVRSGGAQAVLKLPLTSLAEAARMGRRRNKAN</sequence>
<dbReference type="PROSITE" id="PS50089">
    <property type="entry name" value="ZF_RING_2"/>
    <property type="match status" value="1"/>
</dbReference>
<dbReference type="SUPFAM" id="SSF57850">
    <property type="entry name" value="RING/U-box"/>
    <property type="match status" value="1"/>
</dbReference>
<dbReference type="EMBL" id="OA883596">
    <property type="protein sequence ID" value="CAD7279251.1"/>
    <property type="molecule type" value="Genomic_DNA"/>
</dbReference>
<dbReference type="EMBL" id="CAJPEX010001559">
    <property type="protein sequence ID" value="CAG0919403.1"/>
    <property type="molecule type" value="Genomic_DNA"/>
</dbReference>
<comment type="similarity">
    <text evidence="2">Belongs to the eukaryotic RPA49/POLR1E RNA polymerase subunit family.</text>
</comment>
<keyword evidence="4 8" id="KW-0863">Zinc-finger</keyword>
<dbReference type="OrthoDB" id="9984778at2759"/>
<dbReference type="InterPro" id="IPR013083">
    <property type="entry name" value="Znf_RING/FYVE/PHD"/>
</dbReference>
<evidence type="ECO:0000256" key="6">
    <source>
        <dbReference type="ARBA" id="ARBA00023163"/>
    </source>
</evidence>
<feature type="compositionally biased region" description="Low complexity" evidence="9">
    <location>
        <begin position="823"/>
        <end position="840"/>
    </location>
</feature>
<dbReference type="GO" id="GO:0000428">
    <property type="term" value="C:DNA-directed RNA polymerase complex"/>
    <property type="evidence" value="ECO:0007669"/>
    <property type="project" value="UniProtKB-KW"/>
</dbReference>
<keyword evidence="3" id="KW-0240">DNA-directed RNA polymerase</keyword>
<feature type="region of interest" description="Disordered" evidence="9">
    <location>
        <begin position="252"/>
        <end position="315"/>
    </location>
</feature>
<dbReference type="GO" id="GO:0006351">
    <property type="term" value="P:DNA-templated transcription"/>
    <property type="evidence" value="ECO:0007669"/>
    <property type="project" value="InterPro"/>
</dbReference>
<keyword evidence="7" id="KW-0539">Nucleus</keyword>
<dbReference type="PANTHER" id="PTHR45676">
    <property type="entry name" value="RING-H2 FINGER PROTEIN ATL51-RELATED"/>
    <property type="match status" value="1"/>
</dbReference>
<keyword evidence="6" id="KW-0804">Transcription</keyword>
<keyword evidence="12" id="KW-1185">Reference proteome</keyword>
<dbReference type="GO" id="GO:0003677">
    <property type="term" value="F:DNA binding"/>
    <property type="evidence" value="ECO:0007669"/>
    <property type="project" value="InterPro"/>
</dbReference>
<evidence type="ECO:0000313" key="11">
    <source>
        <dbReference type="EMBL" id="CAD7279251.1"/>
    </source>
</evidence>
<dbReference type="Pfam" id="PF13639">
    <property type="entry name" value="zf-RING_2"/>
    <property type="match status" value="1"/>
</dbReference>
<evidence type="ECO:0000256" key="4">
    <source>
        <dbReference type="ARBA" id="ARBA00022771"/>
    </source>
</evidence>
<dbReference type="GO" id="GO:0016567">
    <property type="term" value="P:protein ubiquitination"/>
    <property type="evidence" value="ECO:0007669"/>
    <property type="project" value="TreeGrafter"/>
</dbReference>
<reference evidence="11" key="1">
    <citation type="submission" date="2020-11" db="EMBL/GenBank/DDBJ databases">
        <authorList>
            <person name="Tran Van P."/>
        </authorList>
    </citation>
    <scope>NUCLEOTIDE SEQUENCE</scope>
</reference>
<name>A0A7R9GE54_9CRUS</name>
<feature type="region of interest" description="Disordered" evidence="9">
    <location>
        <begin position="377"/>
        <end position="396"/>
    </location>
</feature>
<accession>A0A7R9GE54</accession>
<feature type="compositionally biased region" description="Basic and acidic residues" evidence="9">
    <location>
        <begin position="112"/>
        <end position="122"/>
    </location>
</feature>
<evidence type="ECO:0000256" key="7">
    <source>
        <dbReference type="ARBA" id="ARBA00023242"/>
    </source>
</evidence>
<dbReference type="SMART" id="SM00184">
    <property type="entry name" value="RING"/>
    <property type="match status" value="1"/>
</dbReference>
<protein>
    <recommendedName>
        <fullName evidence="10">RING-type domain-containing protein</fullName>
    </recommendedName>
</protein>
<dbReference type="Proteomes" id="UP000678499">
    <property type="component" value="Unassembled WGS sequence"/>
</dbReference>
<dbReference type="CDD" id="cd16474">
    <property type="entry name" value="RING-H2_RNF111-like"/>
    <property type="match status" value="1"/>
</dbReference>
<dbReference type="PANTHER" id="PTHR45676:SF159">
    <property type="entry name" value="RING-H2 FINGER PROTEIN ATL51"/>
    <property type="match status" value="1"/>
</dbReference>
<evidence type="ECO:0000256" key="2">
    <source>
        <dbReference type="ARBA" id="ARBA00009430"/>
    </source>
</evidence>
<dbReference type="GO" id="GO:0008270">
    <property type="term" value="F:zinc ion binding"/>
    <property type="evidence" value="ECO:0007669"/>
    <property type="project" value="UniProtKB-KW"/>
</dbReference>
<proteinExistence type="inferred from homology"/>
<evidence type="ECO:0000313" key="12">
    <source>
        <dbReference type="Proteomes" id="UP000678499"/>
    </source>
</evidence>
<keyword evidence="4 8" id="KW-0479">Metal-binding</keyword>
<feature type="region of interest" description="Disordered" evidence="9">
    <location>
        <begin position="611"/>
        <end position="643"/>
    </location>
</feature>
<dbReference type="InterPro" id="IPR009668">
    <property type="entry name" value="RNA_pol-assoc_fac_A49-like"/>
</dbReference>
<dbReference type="GO" id="GO:0005730">
    <property type="term" value="C:nucleolus"/>
    <property type="evidence" value="ECO:0007669"/>
    <property type="project" value="UniProtKB-SubCell"/>
</dbReference>
<evidence type="ECO:0000256" key="1">
    <source>
        <dbReference type="ARBA" id="ARBA00004604"/>
    </source>
</evidence>
<evidence type="ECO:0000256" key="8">
    <source>
        <dbReference type="PROSITE-ProRule" id="PRU00175"/>
    </source>
</evidence>
<feature type="compositionally biased region" description="Polar residues" evidence="9">
    <location>
        <begin position="616"/>
        <end position="628"/>
    </location>
</feature>
<feature type="region of interest" description="Disordered" evidence="9">
    <location>
        <begin position="56"/>
        <end position="127"/>
    </location>
</feature>
<gene>
    <name evidence="11" type="ORF">NMOB1V02_LOCUS6928</name>
</gene>
<keyword evidence="5" id="KW-0862">Zinc</keyword>
<feature type="domain" description="RING-type" evidence="10">
    <location>
        <begin position="933"/>
        <end position="974"/>
    </location>
</feature>
<feature type="compositionally biased region" description="Polar residues" evidence="9">
    <location>
        <begin position="58"/>
        <end position="79"/>
    </location>
</feature>
<comment type="subcellular location">
    <subcellularLocation>
        <location evidence="1">Nucleus</location>
        <location evidence="1">Nucleolus</location>
    </subcellularLocation>
</comment>
<dbReference type="Pfam" id="PF06870">
    <property type="entry name" value="RNA_pol_I_A49"/>
    <property type="match status" value="1"/>
</dbReference>
<organism evidence="11">
    <name type="scientific">Notodromas monacha</name>
    <dbReference type="NCBI Taxonomy" id="399045"/>
    <lineage>
        <taxon>Eukaryota</taxon>
        <taxon>Metazoa</taxon>
        <taxon>Ecdysozoa</taxon>
        <taxon>Arthropoda</taxon>
        <taxon>Crustacea</taxon>
        <taxon>Oligostraca</taxon>
        <taxon>Ostracoda</taxon>
        <taxon>Podocopa</taxon>
        <taxon>Podocopida</taxon>
        <taxon>Cypridocopina</taxon>
        <taxon>Cypridoidea</taxon>
        <taxon>Cyprididae</taxon>
        <taxon>Notodromas</taxon>
    </lineage>
</organism>
<feature type="region of interest" description="Disordered" evidence="9">
    <location>
        <begin position="803"/>
        <end position="841"/>
    </location>
</feature>
<evidence type="ECO:0000256" key="3">
    <source>
        <dbReference type="ARBA" id="ARBA00022478"/>
    </source>
</evidence>
<dbReference type="InterPro" id="IPR001841">
    <property type="entry name" value="Znf_RING"/>
</dbReference>
<evidence type="ECO:0000259" key="10">
    <source>
        <dbReference type="PROSITE" id="PS50089"/>
    </source>
</evidence>
<evidence type="ECO:0000256" key="5">
    <source>
        <dbReference type="ARBA" id="ARBA00022833"/>
    </source>
</evidence>